<evidence type="ECO:0000256" key="7">
    <source>
        <dbReference type="PROSITE-ProRule" id="PRU00259"/>
    </source>
</evidence>
<feature type="repeat" description="ARM" evidence="7">
    <location>
        <begin position="423"/>
        <end position="465"/>
    </location>
</feature>
<dbReference type="InterPro" id="IPR058678">
    <property type="entry name" value="ARM_PUB"/>
</dbReference>
<dbReference type="CDD" id="cd16664">
    <property type="entry name" value="RING-Ubox_PUB"/>
    <property type="match status" value="1"/>
</dbReference>
<dbReference type="Pfam" id="PF04564">
    <property type="entry name" value="U-box"/>
    <property type="match status" value="1"/>
</dbReference>
<dbReference type="SMART" id="SM00504">
    <property type="entry name" value="Ubox"/>
    <property type="match status" value="1"/>
</dbReference>
<dbReference type="PROSITE" id="PS50176">
    <property type="entry name" value="ARM_REPEAT"/>
    <property type="match status" value="2"/>
</dbReference>
<dbReference type="Proteomes" id="UP001174677">
    <property type="component" value="Chromosome 7"/>
</dbReference>
<evidence type="ECO:0000256" key="3">
    <source>
        <dbReference type="ARBA" id="ARBA00012483"/>
    </source>
</evidence>
<keyword evidence="4" id="KW-0808">Transferase</keyword>
<dbReference type="Pfam" id="PF25368">
    <property type="entry name" value="PUB10_N"/>
    <property type="match status" value="1"/>
</dbReference>
<feature type="domain" description="U-box" evidence="8">
    <location>
        <begin position="279"/>
        <end position="353"/>
    </location>
</feature>
<sequence>MILKQNGPGRRILTFPAVYPCESIDPTTLLASLTNLALHICEYKSKSFSTNAPNASKTIRIVSSILLFLEEMRHVVGSGIPDSVVLSLSELHLTLQKVRYLLEDCTREDARLWMLMKSDSVANQFRVLCRALSAALDVLPPGLLDVPSEAKELLELVTSQARKSRFEVDPDDERAIKDVFLILNLFENGVFPDRSDIKRVLDYIGVQQWSDCNKEVKLLDAEIELDYSNEEKRREMSFLSSLMGFMSYSRCVLFDSIDTKVTQQQQLYSRCGSELLSCLNGDDFRCPISLEVMKEPVTIETGHTYDRSSILKWFKSGTPTCPKTGKRLGSTELIPNLVLKGLIQQYCFRNGIPFAECSHKNRDITRTVHPGSLAFEGAVRLVADFLSDKLANGDGEERNKAAYEIRLLSKASIFNRSCLVEAGVIPHLLKLLLSKESLSQENAIAGLLNLSKHSKSKAAIVKNGGLEPIVDVLKKGLQMEAKQHAAATLFYLASIEEYRKLIGESTEAIPALLHLIREGHDRAKKNALVAVYGLLMHPDNHWRVLATGAVPTLLSLLTSSEREELVTDSLAVLASLAEKADGARAILRSGALPQIVRILDSSTSRAAKEQCVALLLALCINGGTNVVALLLKSPSLMGSLYSQLNEGTSRASKKASSVIRILHEFYERNSSGSKTSVLPQERFIHVW</sequence>
<proteinExistence type="predicted"/>
<feature type="repeat" description="ARM" evidence="7">
    <location>
        <begin position="548"/>
        <end position="591"/>
    </location>
</feature>
<dbReference type="InterPro" id="IPR016024">
    <property type="entry name" value="ARM-type_fold"/>
</dbReference>
<organism evidence="9 10">
    <name type="scientific">Hevea brasiliensis</name>
    <name type="common">Para rubber tree</name>
    <name type="synonym">Siphonia brasiliensis</name>
    <dbReference type="NCBI Taxonomy" id="3981"/>
    <lineage>
        <taxon>Eukaryota</taxon>
        <taxon>Viridiplantae</taxon>
        <taxon>Streptophyta</taxon>
        <taxon>Embryophyta</taxon>
        <taxon>Tracheophyta</taxon>
        <taxon>Spermatophyta</taxon>
        <taxon>Magnoliopsida</taxon>
        <taxon>eudicotyledons</taxon>
        <taxon>Gunneridae</taxon>
        <taxon>Pentapetalae</taxon>
        <taxon>rosids</taxon>
        <taxon>fabids</taxon>
        <taxon>Malpighiales</taxon>
        <taxon>Euphorbiaceae</taxon>
        <taxon>Crotonoideae</taxon>
        <taxon>Micrandreae</taxon>
        <taxon>Hevea</taxon>
    </lineage>
</organism>
<evidence type="ECO:0000256" key="2">
    <source>
        <dbReference type="ARBA" id="ARBA00004906"/>
    </source>
</evidence>
<dbReference type="SUPFAM" id="SSF48371">
    <property type="entry name" value="ARM repeat"/>
    <property type="match status" value="1"/>
</dbReference>
<dbReference type="InterPro" id="IPR057623">
    <property type="entry name" value="PUB12-19-like_N"/>
</dbReference>
<protein>
    <recommendedName>
        <fullName evidence="3">RING-type E3 ubiquitin transferase</fullName>
        <ecNumber evidence="3">2.3.2.27</ecNumber>
    </recommendedName>
</protein>
<gene>
    <name evidence="9" type="ORF">P3X46_011725</name>
</gene>
<dbReference type="Gene3D" id="1.25.10.10">
    <property type="entry name" value="Leucine-rich Repeat Variant"/>
    <property type="match status" value="1"/>
</dbReference>
<keyword evidence="10" id="KW-1185">Reference proteome</keyword>
<evidence type="ECO:0000313" key="9">
    <source>
        <dbReference type="EMBL" id="KAJ9176412.1"/>
    </source>
</evidence>
<dbReference type="InterPro" id="IPR000225">
    <property type="entry name" value="Armadillo"/>
</dbReference>
<dbReference type="SUPFAM" id="SSF57850">
    <property type="entry name" value="RING/U-box"/>
    <property type="match status" value="1"/>
</dbReference>
<dbReference type="Pfam" id="PF25598">
    <property type="entry name" value="ARM_PUB"/>
    <property type="match status" value="1"/>
</dbReference>
<accession>A0ABQ9MAB4</accession>
<dbReference type="SMART" id="SM00185">
    <property type="entry name" value="ARM"/>
    <property type="match status" value="4"/>
</dbReference>
<dbReference type="InterPro" id="IPR013083">
    <property type="entry name" value="Znf_RING/FYVE/PHD"/>
</dbReference>
<keyword evidence="5" id="KW-0677">Repeat</keyword>
<comment type="caution">
    <text evidence="9">The sequence shown here is derived from an EMBL/GenBank/DDBJ whole genome shotgun (WGS) entry which is preliminary data.</text>
</comment>
<dbReference type="EC" id="2.3.2.27" evidence="3"/>
<keyword evidence="6" id="KW-0833">Ubl conjugation pathway</keyword>
<evidence type="ECO:0000256" key="4">
    <source>
        <dbReference type="ARBA" id="ARBA00022679"/>
    </source>
</evidence>
<dbReference type="PANTHER" id="PTHR23315:SF307">
    <property type="entry name" value="U-BOX DOMAIN-CONTAINING PROTEIN 19"/>
    <property type="match status" value="1"/>
</dbReference>
<evidence type="ECO:0000259" key="8">
    <source>
        <dbReference type="PROSITE" id="PS51698"/>
    </source>
</evidence>
<dbReference type="InterPro" id="IPR003613">
    <property type="entry name" value="Ubox_domain"/>
</dbReference>
<evidence type="ECO:0000313" key="10">
    <source>
        <dbReference type="Proteomes" id="UP001174677"/>
    </source>
</evidence>
<evidence type="ECO:0000256" key="5">
    <source>
        <dbReference type="ARBA" id="ARBA00022737"/>
    </source>
</evidence>
<dbReference type="Gene3D" id="3.30.40.10">
    <property type="entry name" value="Zinc/RING finger domain, C3HC4 (zinc finger)"/>
    <property type="match status" value="1"/>
</dbReference>
<comment type="pathway">
    <text evidence="2">Protein modification; protein ubiquitination.</text>
</comment>
<dbReference type="PROSITE" id="PS51698">
    <property type="entry name" value="U_BOX"/>
    <property type="match status" value="1"/>
</dbReference>
<dbReference type="InterPro" id="IPR011989">
    <property type="entry name" value="ARM-like"/>
</dbReference>
<evidence type="ECO:0000256" key="6">
    <source>
        <dbReference type="ARBA" id="ARBA00022786"/>
    </source>
</evidence>
<reference evidence="9" key="1">
    <citation type="journal article" date="2023" name="Plant Biotechnol. J.">
        <title>Chromosome-level wild Hevea brasiliensis genome provides new tools for genomic-assisted breeding and valuable loci to elevate rubber yield.</title>
        <authorList>
            <person name="Cheng H."/>
            <person name="Song X."/>
            <person name="Hu Y."/>
            <person name="Wu T."/>
            <person name="Yang Q."/>
            <person name="An Z."/>
            <person name="Feng S."/>
            <person name="Deng Z."/>
            <person name="Wu W."/>
            <person name="Zeng X."/>
            <person name="Tu M."/>
            <person name="Wang X."/>
            <person name="Huang H."/>
        </authorList>
    </citation>
    <scope>NUCLEOTIDE SEQUENCE</scope>
    <source>
        <strain evidence="9">MT/VB/25A 57/8</strain>
    </source>
</reference>
<comment type="catalytic activity">
    <reaction evidence="1">
        <text>S-ubiquitinyl-[E2 ubiquitin-conjugating enzyme]-L-cysteine + [acceptor protein]-L-lysine = [E2 ubiquitin-conjugating enzyme]-L-cysteine + N(6)-ubiquitinyl-[acceptor protein]-L-lysine.</text>
        <dbReference type="EC" id="2.3.2.27"/>
    </reaction>
</comment>
<evidence type="ECO:0000256" key="1">
    <source>
        <dbReference type="ARBA" id="ARBA00000900"/>
    </source>
</evidence>
<dbReference type="EMBL" id="JARPOI010000007">
    <property type="protein sequence ID" value="KAJ9176412.1"/>
    <property type="molecule type" value="Genomic_DNA"/>
</dbReference>
<name>A0ABQ9MAB4_HEVBR</name>
<dbReference type="InterPro" id="IPR045210">
    <property type="entry name" value="RING-Ubox_PUB"/>
</dbReference>
<dbReference type="PANTHER" id="PTHR23315">
    <property type="entry name" value="U BOX DOMAIN-CONTAINING"/>
    <property type="match status" value="1"/>
</dbReference>